<evidence type="ECO:0000259" key="2">
    <source>
        <dbReference type="Pfam" id="PF03372"/>
    </source>
</evidence>
<dbReference type="Gene3D" id="3.60.10.10">
    <property type="entry name" value="Endonuclease/exonuclease/phosphatase"/>
    <property type="match status" value="1"/>
</dbReference>
<protein>
    <recommendedName>
        <fullName evidence="2">Endonuclease/exonuclease/phosphatase domain-containing protein</fullName>
    </recommendedName>
</protein>
<comment type="caution">
    <text evidence="3">The sequence shown here is derived from an EMBL/GenBank/DDBJ whole genome shotgun (WGS) entry which is preliminary data.</text>
</comment>
<dbReference type="InterPro" id="IPR005135">
    <property type="entry name" value="Endo/exonuclease/phosphatase"/>
</dbReference>
<dbReference type="RefSeq" id="WP_192507531.1">
    <property type="nucleotide sequence ID" value="NZ_AQGV01000012.1"/>
</dbReference>
<accession>A0ABR9ECZ0</accession>
<organism evidence="3 4">
    <name type="scientific">Pseudoalteromonas aurantia 208</name>
    <dbReference type="NCBI Taxonomy" id="1314867"/>
    <lineage>
        <taxon>Bacteria</taxon>
        <taxon>Pseudomonadati</taxon>
        <taxon>Pseudomonadota</taxon>
        <taxon>Gammaproteobacteria</taxon>
        <taxon>Alteromonadales</taxon>
        <taxon>Pseudoalteromonadaceae</taxon>
        <taxon>Pseudoalteromonas</taxon>
    </lineage>
</organism>
<reference evidence="3 4" key="1">
    <citation type="submission" date="2015-03" db="EMBL/GenBank/DDBJ databases">
        <title>Genome sequence of Pseudoalteromonas aurantia.</title>
        <authorList>
            <person name="Xie B.-B."/>
            <person name="Rong J.-C."/>
            <person name="Qin Q.-L."/>
            <person name="Zhang Y.-Z."/>
        </authorList>
    </citation>
    <scope>NUCLEOTIDE SEQUENCE [LARGE SCALE GENOMIC DNA]</scope>
    <source>
        <strain evidence="3 4">208</strain>
    </source>
</reference>
<gene>
    <name evidence="3" type="ORF">PAUR_a1783</name>
</gene>
<sequence>MIVLLCSVYIAVCAIAYGALDSFYIGDLLHSLRGQLLLSCILLAVLLQIKNKYLGSVALVISGLLTTSHYFYSLGFDPEVKNDVLSVKQINLRYTNNNLIEHFTDFNSDDRDLFILLEFSDKNRAQFAKIKPLFSRYGYKEIEGFPMGVAVISRYPIVYRQFVQVDGPKVGYVHLKILVTDRIVDIVVLHPPSPRNEKLWKQRNKLLTEVGALLKELGSLWVVAGDFNTVFWSRYLNTTLGKWCYSTKGYHTTWRSVESIPAIIGGLAIDHCAVSREININEFDVFPFTGSDHSVLTYKLSF</sequence>
<evidence type="ECO:0000313" key="3">
    <source>
        <dbReference type="EMBL" id="MBE0368224.1"/>
    </source>
</evidence>
<dbReference type="Proteomes" id="UP000615755">
    <property type="component" value="Unassembled WGS sequence"/>
</dbReference>
<keyword evidence="4" id="KW-1185">Reference proteome</keyword>
<dbReference type="Pfam" id="PF03372">
    <property type="entry name" value="Exo_endo_phos"/>
    <property type="match status" value="1"/>
</dbReference>
<feature type="transmembrane region" description="Helical" evidence="1">
    <location>
        <begin position="53"/>
        <end position="72"/>
    </location>
</feature>
<feature type="transmembrane region" description="Helical" evidence="1">
    <location>
        <begin position="28"/>
        <end position="46"/>
    </location>
</feature>
<evidence type="ECO:0000256" key="1">
    <source>
        <dbReference type="SAM" id="Phobius"/>
    </source>
</evidence>
<keyword evidence="1" id="KW-1133">Transmembrane helix</keyword>
<feature type="domain" description="Endonuclease/exonuclease/phosphatase" evidence="2">
    <location>
        <begin position="97"/>
        <end position="293"/>
    </location>
</feature>
<keyword evidence="1" id="KW-0812">Transmembrane</keyword>
<dbReference type="SUPFAM" id="SSF56219">
    <property type="entry name" value="DNase I-like"/>
    <property type="match status" value="1"/>
</dbReference>
<dbReference type="InterPro" id="IPR036691">
    <property type="entry name" value="Endo/exonu/phosph_ase_sf"/>
</dbReference>
<dbReference type="EMBL" id="AQGV01000012">
    <property type="protein sequence ID" value="MBE0368224.1"/>
    <property type="molecule type" value="Genomic_DNA"/>
</dbReference>
<name>A0ABR9ECZ0_9GAMM</name>
<keyword evidence="1" id="KW-0472">Membrane</keyword>
<proteinExistence type="predicted"/>
<evidence type="ECO:0000313" key="4">
    <source>
        <dbReference type="Proteomes" id="UP000615755"/>
    </source>
</evidence>